<dbReference type="AlphaFoldDB" id="A0A5R8PH36"/>
<name>A0A5R8PH36_9NOCA</name>
<sequence length="181" mass="20486">MPEVLETPDQVREYLARALRTDRKFRVLPTQYAWVVQGVLTPEERASGQGLGLGNYVVNRQTGVITAHSSLAPQTIGEMYDEAIRTGQPVRGYQVYPATWRVHIERTRETPAEIEYQVQAESLTVPPAEPPVQRLLTINKQTLSYHTDARAIHVTCREATGWAEARSRHNGTWPQTGTFEF</sequence>
<evidence type="ECO:0000313" key="1">
    <source>
        <dbReference type="EMBL" id="TLG14785.1"/>
    </source>
</evidence>
<dbReference type="Proteomes" id="UP000308349">
    <property type="component" value="Unassembled WGS sequence"/>
</dbReference>
<organism evidence="1 2">
    <name type="scientific">Nocardia cyriacigeorgica</name>
    <dbReference type="NCBI Taxonomy" id="135487"/>
    <lineage>
        <taxon>Bacteria</taxon>
        <taxon>Bacillati</taxon>
        <taxon>Actinomycetota</taxon>
        <taxon>Actinomycetes</taxon>
        <taxon>Mycobacteriales</taxon>
        <taxon>Nocardiaceae</taxon>
        <taxon>Nocardia</taxon>
    </lineage>
</organism>
<accession>A0A5R8PH36</accession>
<dbReference type="OrthoDB" id="4535692at2"/>
<protein>
    <submittedName>
        <fullName evidence="1">Uncharacterized protein</fullName>
    </submittedName>
</protein>
<proteinExistence type="predicted"/>
<dbReference type="EMBL" id="VBUU01000004">
    <property type="protein sequence ID" value="TLG14785.1"/>
    <property type="molecule type" value="Genomic_DNA"/>
</dbReference>
<reference evidence="1 2" key="1">
    <citation type="submission" date="2019-05" db="EMBL/GenBank/DDBJ databases">
        <title>Genomes sequences of two Nocardia cyriacigeorgica environmental isolates, type strains Nocardia asteroides ATCC 19247 and Nocardia cyriacigeorgica DSM 44484.</title>
        <authorList>
            <person name="Vautrin F."/>
            <person name="Bergeron E."/>
            <person name="Dubost A."/>
            <person name="Abrouk D."/>
            <person name="Rodriguez Nava V."/>
            <person name="Pujic P."/>
        </authorList>
    </citation>
    <scope>NUCLEOTIDE SEQUENCE [LARGE SCALE GENOMIC DNA]</scope>
    <source>
        <strain evidence="1 2">EML 1456</strain>
    </source>
</reference>
<gene>
    <name evidence="1" type="ORF">FEK35_06360</name>
</gene>
<dbReference type="RefSeq" id="WP_138455425.1">
    <property type="nucleotide sequence ID" value="NZ_VBUU01000004.1"/>
</dbReference>
<comment type="caution">
    <text evidence="1">The sequence shown here is derived from an EMBL/GenBank/DDBJ whole genome shotgun (WGS) entry which is preliminary data.</text>
</comment>
<evidence type="ECO:0000313" key="2">
    <source>
        <dbReference type="Proteomes" id="UP000308349"/>
    </source>
</evidence>